<proteinExistence type="predicted"/>
<accession>M1DPV5</accession>
<organism evidence="2 3">
    <name type="scientific">Solanum tuberosum</name>
    <name type="common">Potato</name>
    <dbReference type="NCBI Taxonomy" id="4113"/>
    <lineage>
        <taxon>Eukaryota</taxon>
        <taxon>Viridiplantae</taxon>
        <taxon>Streptophyta</taxon>
        <taxon>Embryophyta</taxon>
        <taxon>Tracheophyta</taxon>
        <taxon>Spermatophyta</taxon>
        <taxon>Magnoliopsida</taxon>
        <taxon>eudicotyledons</taxon>
        <taxon>Gunneridae</taxon>
        <taxon>Pentapetalae</taxon>
        <taxon>asterids</taxon>
        <taxon>lamiids</taxon>
        <taxon>Solanales</taxon>
        <taxon>Solanaceae</taxon>
        <taxon>Solanoideae</taxon>
        <taxon>Solaneae</taxon>
        <taxon>Solanum</taxon>
    </lineage>
</organism>
<reference evidence="3" key="1">
    <citation type="journal article" date="2011" name="Nature">
        <title>Genome sequence and analysis of the tuber crop potato.</title>
        <authorList>
            <consortium name="The Potato Genome Sequencing Consortium"/>
        </authorList>
    </citation>
    <scope>NUCLEOTIDE SEQUENCE [LARGE SCALE GENOMIC DNA]</scope>
    <source>
        <strain evidence="3">cv. DM1-3 516 R44</strain>
    </source>
</reference>
<dbReference type="Gramene" id="PGSC0003DMT400092469">
    <property type="protein sequence ID" value="PGSC0003DMT400092469"/>
    <property type="gene ID" value="PGSC0003DMG400042040"/>
</dbReference>
<dbReference type="PaxDb" id="4113-PGSC0003DMT400092469"/>
<sequence>MPKNDYKNGETVGGLVHQRQQGTPEATRNFLAFWYAGEEGEHMGVPDGSQESSMVRKKKDSGEGNEAGATAYGFWIYGG</sequence>
<dbReference type="HOGENOM" id="CLU_2610700_0_0_1"/>
<feature type="region of interest" description="Disordered" evidence="1">
    <location>
        <begin position="1"/>
        <end position="23"/>
    </location>
</feature>
<protein>
    <submittedName>
        <fullName evidence="2">Uncharacterized protein</fullName>
    </submittedName>
</protein>
<dbReference type="Proteomes" id="UP000011115">
    <property type="component" value="Unassembled WGS sequence"/>
</dbReference>
<name>M1DPV5_SOLTU</name>
<keyword evidence="3" id="KW-1185">Reference proteome</keyword>
<feature type="region of interest" description="Disordered" evidence="1">
    <location>
        <begin position="42"/>
        <end position="65"/>
    </location>
</feature>
<evidence type="ECO:0000313" key="3">
    <source>
        <dbReference type="Proteomes" id="UP000011115"/>
    </source>
</evidence>
<evidence type="ECO:0000313" key="2">
    <source>
        <dbReference type="EnsemblPlants" id="PGSC0003DMT400092469"/>
    </source>
</evidence>
<evidence type="ECO:0000256" key="1">
    <source>
        <dbReference type="SAM" id="MobiDB-lite"/>
    </source>
</evidence>
<dbReference type="InParanoid" id="M1DPV5"/>
<reference evidence="2" key="2">
    <citation type="submission" date="2015-06" db="UniProtKB">
        <authorList>
            <consortium name="EnsemblPlants"/>
        </authorList>
    </citation>
    <scope>IDENTIFICATION</scope>
    <source>
        <strain evidence="2">DM1-3 516 R44</strain>
    </source>
</reference>
<dbReference type="EnsemblPlants" id="PGSC0003DMT400092469">
    <property type="protein sequence ID" value="PGSC0003DMT400092469"/>
    <property type="gene ID" value="PGSC0003DMG400042040"/>
</dbReference>
<dbReference type="AlphaFoldDB" id="M1DPV5"/>